<protein>
    <submittedName>
        <fullName evidence="1">Uncharacterized protein</fullName>
    </submittedName>
</protein>
<reference evidence="1 2" key="1">
    <citation type="submission" date="2019-08" db="EMBL/GenBank/DDBJ databases">
        <title>Complete genome sequence of Candidatus Uab amorphum.</title>
        <authorList>
            <person name="Shiratori T."/>
            <person name="Suzuki S."/>
            <person name="Kakizawa Y."/>
            <person name="Ishida K."/>
        </authorList>
    </citation>
    <scope>NUCLEOTIDE SEQUENCE [LARGE SCALE GENOMIC DNA]</scope>
    <source>
        <strain evidence="1 2">SRT547</strain>
    </source>
</reference>
<evidence type="ECO:0000313" key="1">
    <source>
        <dbReference type="EMBL" id="BBM83347.1"/>
    </source>
</evidence>
<dbReference type="EMBL" id="AP019860">
    <property type="protein sequence ID" value="BBM83347.1"/>
    <property type="molecule type" value="Genomic_DNA"/>
</dbReference>
<evidence type="ECO:0000313" key="2">
    <source>
        <dbReference type="Proteomes" id="UP000326354"/>
    </source>
</evidence>
<dbReference type="RefSeq" id="WP_151967550.1">
    <property type="nucleotide sequence ID" value="NZ_AP019860.1"/>
</dbReference>
<dbReference type="KEGG" id="uam:UABAM_01699"/>
<gene>
    <name evidence="1" type="ORF">UABAM_01699</name>
</gene>
<name>A0A5S9F267_UABAM</name>
<dbReference type="Proteomes" id="UP000326354">
    <property type="component" value="Chromosome"/>
</dbReference>
<proteinExistence type="predicted"/>
<dbReference type="AlphaFoldDB" id="A0A5S9F267"/>
<organism evidence="1 2">
    <name type="scientific">Uabimicrobium amorphum</name>
    <dbReference type="NCBI Taxonomy" id="2596890"/>
    <lineage>
        <taxon>Bacteria</taxon>
        <taxon>Pseudomonadati</taxon>
        <taxon>Planctomycetota</taxon>
        <taxon>Candidatus Uabimicrobiia</taxon>
        <taxon>Candidatus Uabimicrobiales</taxon>
        <taxon>Candidatus Uabimicrobiaceae</taxon>
        <taxon>Candidatus Uabimicrobium</taxon>
    </lineage>
</organism>
<accession>A0A5S9F267</accession>
<keyword evidence="2" id="KW-1185">Reference proteome</keyword>
<sequence length="219" mass="25953">MDWQKKTFEIDNGEETVCISLFRSMNAFEKKLRKHLLSSAETVWKNIFPEITEKNFSKSQISQKEIVHIYEKVAQELKNDVSFLWKYPLRFEYDRKENNGQWIPCILGVSPRGFVIVCRRSVVATMFSVENSKLNNQKDLFNAAVTIAKKRVYNKKRKANNKKQKIIHENITPYNKKTWKLPFDKALEVFPNYKKVESSCDLVNKIDELLTKYREEKEC</sequence>